<feature type="domain" description="Ketoreductase" evidence="3">
    <location>
        <begin position="6"/>
        <end position="186"/>
    </location>
</feature>
<evidence type="ECO:0000259" key="3">
    <source>
        <dbReference type="SMART" id="SM00822"/>
    </source>
</evidence>
<dbReference type="PANTHER" id="PTHR42879:SF2">
    <property type="entry name" value="3-OXOACYL-[ACYL-CARRIER-PROTEIN] REDUCTASE FABG"/>
    <property type="match status" value="1"/>
</dbReference>
<dbReference type="GO" id="GO:0016491">
    <property type="term" value="F:oxidoreductase activity"/>
    <property type="evidence" value="ECO:0007669"/>
    <property type="project" value="UniProtKB-KW"/>
</dbReference>
<reference evidence="4" key="1">
    <citation type="submission" date="2018-07" db="EMBL/GenBank/DDBJ databases">
        <authorList>
            <person name="Somerville V."/>
        </authorList>
    </citation>
    <scope>NUCLEOTIDE SEQUENCE</scope>
    <source>
        <strain evidence="4">NWC_2_2</strain>
    </source>
</reference>
<dbReference type="InterPro" id="IPR036291">
    <property type="entry name" value="NAD(P)-bd_dom_sf"/>
</dbReference>
<dbReference type="PROSITE" id="PS00061">
    <property type="entry name" value="ADH_SHORT"/>
    <property type="match status" value="1"/>
</dbReference>
<dbReference type="PRINTS" id="PR00081">
    <property type="entry name" value="GDHRDH"/>
</dbReference>
<dbReference type="FunFam" id="3.40.50.720:FF:000173">
    <property type="entry name" value="3-oxoacyl-[acyl-carrier protein] reductase"/>
    <property type="match status" value="1"/>
</dbReference>
<accession>A0A061C6C7</accession>
<evidence type="ECO:0000256" key="2">
    <source>
        <dbReference type="ARBA" id="ARBA00023002"/>
    </source>
</evidence>
<gene>
    <name evidence="4" type="ORF">DQL93_06820</name>
</gene>
<keyword evidence="2" id="KW-0560">Oxidoreductase</keyword>
<dbReference type="EMBL" id="CP031023">
    <property type="protein sequence ID" value="AZA16242.1"/>
    <property type="molecule type" value="Genomic_DNA"/>
</dbReference>
<proteinExistence type="inferred from homology"/>
<dbReference type="OrthoDB" id="9803333at2"/>
<dbReference type="AlphaFoldDB" id="A0A061C6C7"/>
<dbReference type="Gene3D" id="3.40.50.720">
    <property type="entry name" value="NAD(P)-binding Rossmann-like Domain"/>
    <property type="match status" value="1"/>
</dbReference>
<evidence type="ECO:0000256" key="1">
    <source>
        <dbReference type="ARBA" id="ARBA00006484"/>
    </source>
</evidence>
<dbReference type="SUPFAM" id="SSF51735">
    <property type="entry name" value="NAD(P)-binding Rossmann-fold domains"/>
    <property type="match status" value="1"/>
</dbReference>
<evidence type="ECO:0000313" key="4">
    <source>
        <dbReference type="EMBL" id="AZA16242.1"/>
    </source>
</evidence>
<protein>
    <submittedName>
        <fullName evidence="4">3-oxoacyl-ACP reductase FabG</fullName>
    </submittedName>
</protein>
<dbReference type="InterPro" id="IPR050259">
    <property type="entry name" value="SDR"/>
</dbReference>
<dbReference type="PANTHER" id="PTHR42879">
    <property type="entry name" value="3-OXOACYL-(ACYL-CARRIER-PROTEIN) REDUCTASE"/>
    <property type="match status" value="1"/>
</dbReference>
<dbReference type="InterPro" id="IPR002347">
    <property type="entry name" value="SDR_fam"/>
</dbReference>
<comment type="similarity">
    <text evidence="1">Belongs to the short-chain dehydrogenases/reductases (SDR) family.</text>
</comment>
<dbReference type="NCBIfam" id="NF009466">
    <property type="entry name" value="PRK12826.1-2"/>
    <property type="match status" value="1"/>
</dbReference>
<dbReference type="InterPro" id="IPR057326">
    <property type="entry name" value="KR_dom"/>
</dbReference>
<dbReference type="PRINTS" id="PR00080">
    <property type="entry name" value="SDRFAMILY"/>
</dbReference>
<dbReference type="SMART" id="SM00822">
    <property type="entry name" value="PKS_KR"/>
    <property type="match status" value="1"/>
</dbReference>
<sequence length="240" mass="25466">MDLQNKRVLVTGSTQGIGAATALAFAQKGCQVLLNGRRPELPEEIADQLEKIGADYQYFSADVSDEGAIKQLFKEIGEIDILVNNAGITKDQIMIGMKLADFDQVIKVNLRSSFMLTQKALKKMLKKRSGAIINMASIVGQHGNAGQANYAASKAGVIALTQTAAKEAAGRGVRVNAIAPGMIASQMTAVLPDEVKEQALSQIPLARFGKAEEVAQAAVFLAENDYVTGQTLVVDGGMTI</sequence>
<dbReference type="GO" id="GO:0032787">
    <property type="term" value="P:monocarboxylic acid metabolic process"/>
    <property type="evidence" value="ECO:0007669"/>
    <property type="project" value="UniProtKB-ARBA"/>
</dbReference>
<dbReference type="RefSeq" id="WP_035162626.1">
    <property type="nucleotide sequence ID" value="NZ_BJLO01000005.1"/>
</dbReference>
<dbReference type="Pfam" id="PF13561">
    <property type="entry name" value="adh_short_C2"/>
    <property type="match status" value="1"/>
</dbReference>
<organism evidence="4">
    <name type="scientific">Lactobacillus delbrueckii subsp. lactis</name>
    <dbReference type="NCBI Taxonomy" id="29397"/>
    <lineage>
        <taxon>Bacteria</taxon>
        <taxon>Bacillati</taxon>
        <taxon>Bacillota</taxon>
        <taxon>Bacilli</taxon>
        <taxon>Lactobacillales</taxon>
        <taxon>Lactobacillaceae</taxon>
        <taxon>Lactobacillus</taxon>
    </lineage>
</organism>
<dbReference type="InterPro" id="IPR020904">
    <property type="entry name" value="Sc_DH/Rdtase_CS"/>
</dbReference>
<dbReference type="SMR" id="A0A061C6C7"/>
<name>A0A061C6C7_LACDL</name>